<keyword evidence="7 9" id="KW-0472">Membrane</keyword>
<comment type="function">
    <text evidence="9">Part of the tripartite ATP-independent periplasmic (TRAP) transport system.</text>
</comment>
<keyword evidence="5 9" id="KW-0812">Transmembrane</keyword>
<evidence type="ECO:0000256" key="2">
    <source>
        <dbReference type="ARBA" id="ARBA00022448"/>
    </source>
</evidence>
<protein>
    <recommendedName>
        <fullName evidence="9">TRAP transporter small permease protein</fullName>
    </recommendedName>
</protein>
<proteinExistence type="inferred from homology"/>
<evidence type="ECO:0000256" key="4">
    <source>
        <dbReference type="ARBA" id="ARBA00022519"/>
    </source>
</evidence>
<evidence type="ECO:0000256" key="1">
    <source>
        <dbReference type="ARBA" id="ARBA00004429"/>
    </source>
</evidence>
<keyword evidence="2 9" id="KW-0813">Transport</keyword>
<gene>
    <name evidence="11" type="ORF">P8627_01160</name>
</gene>
<dbReference type="RefSeq" id="WP_279965651.1">
    <property type="nucleotide sequence ID" value="NZ_CP122537.1"/>
</dbReference>
<feature type="transmembrane region" description="Helical" evidence="9">
    <location>
        <begin position="184"/>
        <end position="205"/>
    </location>
</feature>
<comment type="subunit">
    <text evidence="9">The complex comprises the extracytoplasmic solute receptor protein and the two transmembrane proteins.</text>
</comment>
<dbReference type="Proteomes" id="UP001243420">
    <property type="component" value="Chromosome"/>
</dbReference>
<sequence length="282" mass="31721">MRKDPMQDATYYETAAAPQVIPGPMQIAIPMAFTACFAWAMWRVPAFLMVFTDPGPTVDALTRRYAAASALDWLALAGVVLFAILGVMTVRRAPSEFEDWGVFDRLSVFIGRVTMLLIAALVCVMVYEVVLRYAFERPTLWANEMSLWMAGFIFILSGLYAMQQRSHIRIFLLYDLMPRTLQRVCDIISTGLIVLFAFFLFWGGYGEAAQKFARWETFGTAFDPPIPATLKPLILIVVALVALQAIANLIRDWNAQPVIHTAADDIDPDEIERLRRQVAGDE</sequence>
<comment type="similarity">
    <text evidence="8 9">Belongs to the TRAP transporter small permease family.</text>
</comment>
<evidence type="ECO:0000256" key="8">
    <source>
        <dbReference type="ARBA" id="ARBA00038436"/>
    </source>
</evidence>
<dbReference type="PANTHER" id="PTHR35011">
    <property type="entry name" value="2,3-DIKETO-L-GULONATE TRAP TRANSPORTER SMALL PERMEASE PROTEIN YIAM"/>
    <property type="match status" value="1"/>
</dbReference>
<evidence type="ECO:0000313" key="11">
    <source>
        <dbReference type="EMBL" id="WGH78900.1"/>
    </source>
</evidence>
<evidence type="ECO:0000256" key="3">
    <source>
        <dbReference type="ARBA" id="ARBA00022475"/>
    </source>
</evidence>
<comment type="subcellular location">
    <subcellularLocation>
        <location evidence="1 9">Cell inner membrane</location>
        <topology evidence="1 9">Multi-pass membrane protein</topology>
    </subcellularLocation>
</comment>
<evidence type="ECO:0000256" key="7">
    <source>
        <dbReference type="ARBA" id="ARBA00023136"/>
    </source>
</evidence>
<feature type="transmembrane region" description="Helical" evidence="9">
    <location>
        <begin position="147"/>
        <end position="163"/>
    </location>
</feature>
<feature type="transmembrane region" description="Helical" evidence="9">
    <location>
        <begin position="232"/>
        <end position="250"/>
    </location>
</feature>
<dbReference type="InterPro" id="IPR007387">
    <property type="entry name" value="TRAP_DctQ"/>
</dbReference>
<dbReference type="InterPro" id="IPR055348">
    <property type="entry name" value="DctQ"/>
</dbReference>
<evidence type="ECO:0000256" key="9">
    <source>
        <dbReference type="RuleBase" id="RU369079"/>
    </source>
</evidence>
<dbReference type="EMBL" id="CP122537">
    <property type="protein sequence ID" value="WGH78900.1"/>
    <property type="molecule type" value="Genomic_DNA"/>
</dbReference>
<keyword evidence="12" id="KW-1185">Reference proteome</keyword>
<organism evidence="11 12">
    <name type="scientific">Jannaschia ovalis</name>
    <dbReference type="NCBI Taxonomy" id="3038773"/>
    <lineage>
        <taxon>Bacteria</taxon>
        <taxon>Pseudomonadati</taxon>
        <taxon>Pseudomonadota</taxon>
        <taxon>Alphaproteobacteria</taxon>
        <taxon>Rhodobacterales</taxon>
        <taxon>Roseobacteraceae</taxon>
        <taxon>Jannaschia</taxon>
    </lineage>
</organism>
<evidence type="ECO:0000313" key="12">
    <source>
        <dbReference type="Proteomes" id="UP001243420"/>
    </source>
</evidence>
<reference evidence="11 12" key="1">
    <citation type="submission" date="2023-04" db="EMBL/GenBank/DDBJ databases">
        <title>Jannaschia ovalis sp. nov., a marine bacterium isolated from sea tidal flat.</title>
        <authorList>
            <person name="Kwon D.Y."/>
            <person name="Kim J.-J."/>
        </authorList>
    </citation>
    <scope>NUCLEOTIDE SEQUENCE [LARGE SCALE GENOMIC DNA]</scope>
    <source>
        <strain evidence="11 12">GRR-S6-38</strain>
    </source>
</reference>
<evidence type="ECO:0000259" key="10">
    <source>
        <dbReference type="Pfam" id="PF04290"/>
    </source>
</evidence>
<accession>A0ABY8LEZ7</accession>
<evidence type="ECO:0000256" key="5">
    <source>
        <dbReference type="ARBA" id="ARBA00022692"/>
    </source>
</evidence>
<feature type="transmembrane region" description="Helical" evidence="9">
    <location>
        <begin position="65"/>
        <end position="88"/>
    </location>
</feature>
<name>A0ABY8LEZ7_9RHOB</name>
<feature type="transmembrane region" description="Helical" evidence="9">
    <location>
        <begin position="109"/>
        <end position="127"/>
    </location>
</feature>
<keyword evidence="3" id="KW-1003">Cell membrane</keyword>
<keyword evidence="6 9" id="KW-1133">Transmembrane helix</keyword>
<keyword evidence="4 9" id="KW-0997">Cell inner membrane</keyword>
<feature type="domain" description="Tripartite ATP-independent periplasmic transporters DctQ component" evidence="10">
    <location>
        <begin position="121"/>
        <end position="253"/>
    </location>
</feature>
<evidence type="ECO:0000256" key="6">
    <source>
        <dbReference type="ARBA" id="ARBA00022989"/>
    </source>
</evidence>
<dbReference type="Pfam" id="PF04290">
    <property type="entry name" value="DctQ"/>
    <property type="match status" value="1"/>
</dbReference>
<comment type="caution">
    <text evidence="9">Lacks conserved residue(s) required for the propagation of feature annotation.</text>
</comment>
<feature type="transmembrane region" description="Helical" evidence="9">
    <location>
        <begin position="27"/>
        <end position="45"/>
    </location>
</feature>
<dbReference type="PANTHER" id="PTHR35011:SF4">
    <property type="entry name" value="SLL1102 PROTEIN"/>
    <property type="match status" value="1"/>
</dbReference>